<proteinExistence type="predicted"/>
<accession>A4CAC4</accession>
<dbReference type="Proteomes" id="UP000006201">
    <property type="component" value="Unassembled WGS sequence"/>
</dbReference>
<comment type="caution">
    <text evidence="1">The sequence shown here is derived from an EMBL/GenBank/DDBJ whole genome shotgun (WGS) entry which is preliminary data.</text>
</comment>
<protein>
    <submittedName>
        <fullName evidence="1">Uncharacterized protein</fullName>
    </submittedName>
</protein>
<keyword evidence="2" id="KW-1185">Reference proteome</keyword>
<name>A4CAC4_9GAMM</name>
<dbReference type="EMBL" id="AAOH01000004">
    <property type="protein sequence ID" value="EAR28332.1"/>
    <property type="molecule type" value="Genomic_DNA"/>
</dbReference>
<dbReference type="STRING" id="87626.PTD2_20992"/>
<organism evidence="1 2">
    <name type="scientific">Pseudoalteromonas tunicata D2</name>
    <dbReference type="NCBI Taxonomy" id="87626"/>
    <lineage>
        <taxon>Bacteria</taxon>
        <taxon>Pseudomonadati</taxon>
        <taxon>Pseudomonadota</taxon>
        <taxon>Gammaproteobacteria</taxon>
        <taxon>Alteromonadales</taxon>
        <taxon>Pseudoalteromonadaceae</taxon>
        <taxon>Pseudoalteromonas</taxon>
    </lineage>
</organism>
<dbReference type="HOGENOM" id="CLU_2919353_0_0_6"/>
<evidence type="ECO:0000313" key="1">
    <source>
        <dbReference type="EMBL" id="EAR28332.1"/>
    </source>
</evidence>
<gene>
    <name evidence="1" type="ORF">PTD2_20992</name>
</gene>
<sequence>MASQKAIKAERLGLASALNMKQRTKAQMNLAWKSSLQGLCNDEVMIIFFISQAKHWACVVY</sequence>
<evidence type="ECO:0000313" key="2">
    <source>
        <dbReference type="Proteomes" id="UP000006201"/>
    </source>
</evidence>
<dbReference type="AlphaFoldDB" id="A4CAC4"/>
<reference evidence="1 2" key="1">
    <citation type="submission" date="2006-02" db="EMBL/GenBank/DDBJ databases">
        <authorList>
            <person name="Moran M.A."/>
            <person name="Kjelleberg S."/>
            <person name="Egan S."/>
            <person name="Saunders N."/>
            <person name="Thomas T."/>
            <person name="Ferriera S."/>
            <person name="Johnson J."/>
            <person name="Kravitz S."/>
            <person name="Halpern A."/>
            <person name="Remington K."/>
            <person name="Beeson K."/>
            <person name="Tran B."/>
            <person name="Rogers Y.-H."/>
            <person name="Friedman R."/>
            <person name="Venter J.C."/>
        </authorList>
    </citation>
    <scope>NUCLEOTIDE SEQUENCE [LARGE SCALE GENOMIC DNA]</scope>
    <source>
        <strain evidence="1 2">D2</strain>
    </source>
</reference>